<keyword evidence="4" id="KW-1185">Reference proteome</keyword>
<feature type="signal peptide" evidence="2">
    <location>
        <begin position="1"/>
        <end position="31"/>
    </location>
</feature>
<dbReference type="RefSeq" id="WP_091315727.1">
    <property type="nucleotide sequence ID" value="NZ_FNSO01000004.1"/>
</dbReference>
<feature type="region of interest" description="Disordered" evidence="1">
    <location>
        <begin position="127"/>
        <end position="165"/>
    </location>
</feature>
<feature type="chain" id="PRO_5011656643" evidence="2">
    <location>
        <begin position="32"/>
        <end position="165"/>
    </location>
</feature>
<gene>
    <name evidence="3" type="ORF">SAMN04489727_7119</name>
</gene>
<sequence>MGTTARTALAALAGAAAVTAGAMAFAGASSAAGPVPGPQTQAGQLSCVIDSSGYCTVQHYLGVVPEAVLVSPVTPTTAGSYFLSTVQGSYTATTFRVRAMVTQSTPKAAGQIWFSYAIYPPLTPPATYTPPTPTPTGYTSTAPPNPSDTPTYTPPSTTPWPSSGR</sequence>
<protein>
    <submittedName>
        <fullName evidence="3">Uncharacterized protein</fullName>
    </submittedName>
</protein>
<proteinExistence type="predicted"/>
<evidence type="ECO:0000313" key="3">
    <source>
        <dbReference type="EMBL" id="SED25818.1"/>
    </source>
</evidence>
<dbReference type="AlphaFoldDB" id="A0A1H4Z871"/>
<organism evidence="3 4">
    <name type="scientific">Amycolatopsis tolypomycina</name>
    <dbReference type="NCBI Taxonomy" id="208445"/>
    <lineage>
        <taxon>Bacteria</taxon>
        <taxon>Bacillati</taxon>
        <taxon>Actinomycetota</taxon>
        <taxon>Actinomycetes</taxon>
        <taxon>Pseudonocardiales</taxon>
        <taxon>Pseudonocardiaceae</taxon>
        <taxon>Amycolatopsis</taxon>
    </lineage>
</organism>
<dbReference type="Proteomes" id="UP000199622">
    <property type="component" value="Unassembled WGS sequence"/>
</dbReference>
<feature type="compositionally biased region" description="Pro residues" evidence="1">
    <location>
        <begin position="143"/>
        <end position="158"/>
    </location>
</feature>
<dbReference type="EMBL" id="FNSO01000004">
    <property type="protein sequence ID" value="SED25818.1"/>
    <property type="molecule type" value="Genomic_DNA"/>
</dbReference>
<name>A0A1H4Z871_9PSEU</name>
<evidence type="ECO:0000256" key="1">
    <source>
        <dbReference type="SAM" id="MobiDB-lite"/>
    </source>
</evidence>
<evidence type="ECO:0000313" key="4">
    <source>
        <dbReference type="Proteomes" id="UP000199622"/>
    </source>
</evidence>
<accession>A0A1H4Z871</accession>
<dbReference type="OrthoDB" id="3637917at2"/>
<evidence type="ECO:0000256" key="2">
    <source>
        <dbReference type="SAM" id="SignalP"/>
    </source>
</evidence>
<keyword evidence="2" id="KW-0732">Signal</keyword>
<dbReference type="STRING" id="208445.SAMN04489727_7119"/>
<reference evidence="4" key="1">
    <citation type="submission" date="2016-10" db="EMBL/GenBank/DDBJ databases">
        <authorList>
            <person name="Varghese N."/>
            <person name="Submissions S."/>
        </authorList>
    </citation>
    <scope>NUCLEOTIDE SEQUENCE [LARGE SCALE GENOMIC DNA]</scope>
    <source>
        <strain evidence="4">DSM 44544</strain>
    </source>
</reference>